<dbReference type="InterPro" id="IPR011060">
    <property type="entry name" value="RibuloseP-bd_barrel"/>
</dbReference>
<comment type="caution">
    <text evidence="1">The sequence shown here is derived from an EMBL/GenBank/DDBJ whole genome shotgun (WGS) entry which is preliminary data.</text>
</comment>
<dbReference type="Gene3D" id="3.20.20.70">
    <property type="entry name" value="Aldolase class I"/>
    <property type="match status" value="1"/>
</dbReference>
<reference evidence="1 2" key="1">
    <citation type="submission" date="2022-01" db="EMBL/GenBank/DDBJ databases">
        <title>Mariniradius saccharolyticus sp. nov., isolated from sediment of a river.</title>
        <authorList>
            <person name="Liu H."/>
        </authorList>
    </citation>
    <scope>NUCLEOTIDE SEQUENCE [LARGE SCALE GENOMIC DNA]</scope>
    <source>
        <strain evidence="1 2">RY-2</strain>
    </source>
</reference>
<organism evidence="1 2">
    <name type="scientific">Mariniradius sediminis</name>
    <dbReference type="NCBI Taxonomy" id="2909237"/>
    <lineage>
        <taxon>Bacteria</taxon>
        <taxon>Pseudomonadati</taxon>
        <taxon>Bacteroidota</taxon>
        <taxon>Cytophagia</taxon>
        <taxon>Cytophagales</taxon>
        <taxon>Cyclobacteriaceae</taxon>
        <taxon>Mariniradius</taxon>
    </lineage>
</organism>
<dbReference type="SUPFAM" id="SSF51366">
    <property type="entry name" value="Ribulose-phoshate binding barrel"/>
    <property type="match status" value="1"/>
</dbReference>
<dbReference type="Proteomes" id="UP001201449">
    <property type="component" value="Unassembled WGS sequence"/>
</dbReference>
<evidence type="ECO:0000313" key="1">
    <source>
        <dbReference type="EMBL" id="MCF1751088.1"/>
    </source>
</evidence>
<sequence>MSLSAFVKINAVNNLSDARYCAGMGVQLTGFCLEPGHSKSITADKYREMTGWISGVELAGEFEHSHPEQILEIVQECPGLGYVEVREEAFLPMLMHAGFQLIWKVQVEHPEHLDALMPKTGYLNTHNIMLHLVSEHLLLDDSVVEKIGHLCRNCEVLVGFDINAANVLDLLETAQPKGISLEGGEEIKPGFKDFDELSEILEILEEEE</sequence>
<name>A0ABS9BW08_9BACT</name>
<keyword evidence="1" id="KW-0413">Isomerase</keyword>
<proteinExistence type="predicted"/>
<dbReference type="GO" id="GO:0016853">
    <property type="term" value="F:isomerase activity"/>
    <property type="evidence" value="ECO:0007669"/>
    <property type="project" value="UniProtKB-KW"/>
</dbReference>
<evidence type="ECO:0000313" key="2">
    <source>
        <dbReference type="Proteomes" id="UP001201449"/>
    </source>
</evidence>
<accession>A0ABS9BW08</accession>
<keyword evidence="2" id="KW-1185">Reference proteome</keyword>
<dbReference type="EMBL" id="JAKEVZ010000005">
    <property type="protein sequence ID" value="MCF1751088.1"/>
    <property type="molecule type" value="Genomic_DNA"/>
</dbReference>
<gene>
    <name evidence="1" type="ORF">L0U89_08400</name>
</gene>
<dbReference type="RefSeq" id="WP_234861124.1">
    <property type="nucleotide sequence ID" value="NZ_JAKEVZ010000005.1"/>
</dbReference>
<dbReference type="InterPro" id="IPR013785">
    <property type="entry name" value="Aldolase_TIM"/>
</dbReference>
<protein>
    <submittedName>
        <fullName evidence="1">Phosphoribosylanthranilate isomerase</fullName>
    </submittedName>
</protein>